<feature type="coiled-coil region" evidence="1">
    <location>
        <begin position="188"/>
        <end position="324"/>
    </location>
</feature>
<evidence type="ECO:0000256" key="1">
    <source>
        <dbReference type="SAM" id="Coils"/>
    </source>
</evidence>
<comment type="caution">
    <text evidence="2">The sequence shown here is derived from an EMBL/GenBank/DDBJ whole genome shotgun (WGS) entry which is preliminary data.</text>
</comment>
<dbReference type="GO" id="GO:0000801">
    <property type="term" value="C:central element"/>
    <property type="evidence" value="ECO:0007669"/>
    <property type="project" value="TreeGrafter"/>
</dbReference>
<gene>
    <name evidence="2" type="primary">Sycp1</name>
    <name evidence="2" type="ORF">NOTCIN_R13891</name>
</gene>
<reference evidence="2 3" key="1">
    <citation type="submission" date="2019-09" db="EMBL/GenBank/DDBJ databases">
        <title>Bird 10,000 Genomes (B10K) Project - Family phase.</title>
        <authorList>
            <person name="Zhang G."/>
        </authorList>
    </citation>
    <scope>NUCLEOTIDE SEQUENCE [LARGE SCALE GENOMIC DNA]</scope>
    <source>
        <strain evidence="2">B10K-DU-029-75</strain>
    </source>
</reference>
<dbReference type="OrthoDB" id="10064612at2759"/>
<dbReference type="GO" id="GO:0051026">
    <property type="term" value="P:chiasma assembly"/>
    <property type="evidence" value="ECO:0007669"/>
    <property type="project" value="TreeGrafter"/>
</dbReference>
<dbReference type="GO" id="GO:0051878">
    <property type="term" value="P:lateral element assembly"/>
    <property type="evidence" value="ECO:0007669"/>
    <property type="project" value="TreeGrafter"/>
</dbReference>
<dbReference type="AlphaFoldDB" id="A0A7K6VEU8"/>
<dbReference type="Proteomes" id="UP000579558">
    <property type="component" value="Unassembled WGS sequence"/>
</dbReference>
<dbReference type="InterPro" id="IPR008827">
    <property type="entry name" value="SYCP1"/>
</dbReference>
<feature type="coiled-coil region" evidence="1">
    <location>
        <begin position="631"/>
        <end position="697"/>
    </location>
</feature>
<feature type="non-terminal residue" evidence="2">
    <location>
        <position position="698"/>
    </location>
</feature>
<dbReference type="PANTHER" id="PTHR46918">
    <property type="entry name" value="SYNAPTONEMAL COMPLEX PROTEIN 1"/>
    <property type="match status" value="1"/>
</dbReference>
<keyword evidence="1" id="KW-0175">Coiled coil</keyword>
<feature type="coiled-coil region" evidence="1">
    <location>
        <begin position="27"/>
        <end position="137"/>
    </location>
</feature>
<dbReference type="GO" id="GO:0000802">
    <property type="term" value="C:transverse filament"/>
    <property type="evidence" value="ECO:0007669"/>
    <property type="project" value="TreeGrafter"/>
</dbReference>
<dbReference type="GO" id="GO:0001673">
    <property type="term" value="C:male germ cell nucleus"/>
    <property type="evidence" value="ECO:0007669"/>
    <property type="project" value="TreeGrafter"/>
</dbReference>
<dbReference type="EMBL" id="VZRX01015718">
    <property type="protein sequence ID" value="NWX33661.1"/>
    <property type="molecule type" value="Genomic_DNA"/>
</dbReference>
<organism evidence="2 3">
    <name type="scientific">Notiomystis cincta</name>
    <dbReference type="NCBI Taxonomy" id="366454"/>
    <lineage>
        <taxon>Eukaryota</taxon>
        <taxon>Metazoa</taxon>
        <taxon>Chordata</taxon>
        <taxon>Craniata</taxon>
        <taxon>Vertebrata</taxon>
        <taxon>Euteleostomi</taxon>
        <taxon>Archelosauria</taxon>
        <taxon>Archosauria</taxon>
        <taxon>Dinosauria</taxon>
        <taxon>Saurischia</taxon>
        <taxon>Theropoda</taxon>
        <taxon>Coelurosauria</taxon>
        <taxon>Aves</taxon>
        <taxon>Neognathae</taxon>
        <taxon>Neoaves</taxon>
        <taxon>Telluraves</taxon>
        <taxon>Australaves</taxon>
        <taxon>Passeriformes</taxon>
        <taxon>Notiomystidae</taxon>
        <taxon>Notiomystis</taxon>
    </lineage>
</organism>
<sequence>NTETMNELFSKLYKEAEKIKQWKLTVESELNQKERKLQENRKIIEAQNKAIQELQASIFENEKLSLKLEDEICENKELLKETTASRHMCNLLKETCTHFTEKTSKYEQEKEETRQLYEELHSNIERMTVAFEELRVQAENDRLEMSFKLKEEAEKVDKFEKECKLEVSQKEKQISALTIQRDEKDGVIKDIKAQLQTSQNKIAELIEAKLHEEEMLKESQVSQEHLRAQLEEAKMSLQKAEVIQKNLETEFQTTVKTLIQVTGEKEAQEEECKKMKALLAALTEEFETSTANLKSLLQKEQNRLKKYEDESKLLTLELQTKSAELEEMTKVKCDKEVQLEELSETLVNVHFIYLMAFALSLCCQFMSDNVHELQFTHVYSKLFLFHLQKEIHDLKVQLTSTAEKEKYYLNQLLTLKTDLEQETLKNEQLTVYVNKLSHEKEQIAQEKDSVAAELKKLQERQEAKKRRKYKALKVISKYLLMLVNLSLRNELESLKEKMVKTGEEIKSKLDDREENVRHIMCHENMNNLKKQVENKTKCIEELQQENKVLRKKITAESKKSNIYEGKVSKLQLEMENMNKQHKEAVDIYQNDIETRKVNENKLHEEVEKMRLLYDEATMIQRETDIRCQHKITEMVALMEKHKNEYDKVVEEKDAELKMYKIKQQNQLSTERALENELSCLKNELSSLKKQLKAEIEEK</sequence>
<dbReference type="GO" id="GO:0000711">
    <property type="term" value="P:meiotic DNA repair synthesis"/>
    <property type="evidence" value="ECO:0007669"/>
    <property type="project" value="TreeGrafter"/>
</dbReference>
<accession>A0A7K6VEU8</accession>
<feature type="coiled-coil region" evidence="1">
    <location>
        <begin position="433"/>
        <end position="587"/>
    </location>
</feature>
<name>A0A7K6VEU8_9PASS</name>
<feature type="non-terminal residue" evidence="2">
    <location>
        <position position="1"/>
    </location>
</feature>
<evidence type="ECO:0000313" key="3">
    <source>
        <dbReference type="Proteomes" id="UP000579558"/>
    </source>
</evidence>
<protein>
    <submittedName>
        <fullName evidence="2">SYCP1 protein</fullName>
    </submittedName>
</protein>
<dbReference type="PANTHER" id="PTHR46918:SF1">
    <property type="entry name" value="SYNAPTONEMAL COMPLEX PROTEIN 1"/>
    <property type="match status" value="1"/>
</dbReference>
<dbReference type="GO" id="GO:0003690">
    <property type="term" value="F:double-stranded DNA binding"/>
    <property type="evidence" value="ECO:0007669"/>
    <property type="project" value="TreeGrafter"/>
</dbReference>
<evidence type="ECO:0000313" key="2">
    <source>
        <dbReference type="EMBL" id="NWX33661.1"/>
    </source>
</evidence>
<proteinExistence type="predicted"/>
<dbReference type="Pfam" id="PF05483">
    <property type="entry name" value="SCP-1"/>
    <property type="match status" value="1"/>
</dbReference>
<keyword evidence="3" id="KW-1185">Reference proteome</keyword>